<proteinExistence type="inferred from homology"/>
<feature type="compositionally biased region" description="Basic and acidic residues" evidence="4">
    <location>
        <begin position="649"/>
        <end position="660"/>
    </location>
</feature>
<name>A0A6A4LF33_9ERIC</name>
<accession>A0A6A4LF33</accession>
<dbReference type="GO" id="GO:0008017">
    <property type="term" value="F:microtubule binding"/>
    <property type="evidence" value="ECO:0007669"/>
    <property type="project" value="InterPro"/>
</dbReference>
<dbReference type="InterPro" id="IPR001752">
    <property type="entry name" value="Kinesin_motor_dom"/>
</dbReference>
<dbReference type="GO" id="GO:0005524">
    <property type="term" value="F:ATP binding"/>
    <property type="evidence" value="ECO:0007669"/>
    <property type="project" value="UniProtKB-UniRule"/>
</dbReference>
<feature type="compositionally biased region" description="Basic and acidic residues" evidence="4">
    <location>
        <begin position="677"/>
        <end position="693"/>
    </location>
</feature>
<dbReference type="PANTHER" id="PTHR47972:SF4">
    <property type="entry name" value="KINESIN-LIKE PROTEIN KIN-14L"/>
    <property type="match status" value="1"/>
</dbReference>
<feature type="compositionally biased region" description="Basic and acidic residues" evidence="4">
    <location>
        <begin position="739"/>
        <end position="751"/>
    </location>
</feature>
<dbReference type="GO" id="GO:0015630">
    <property type="term" value="C:microtubule cytoskeleton"/>
    <property type="evidence" value="ECO:0007669"/>
    <property type="project" value="TreeGrafter"/>
</dbReference>
<comment type="caution">
    <text evidence="6">The sequence shown here is derived from an EMBL/GenBank/DDBJ whole genome shotgun (WGS) entry which is preliminary data.</text>
</comment>
<dbReference type="AlphaFoldDB" id="A0A6A4LF33"/>
<evidence type="ECO:0000256" key="1">
    <source>
        <dbReference type="ARBA" id="ARBA00023175"/>
    </source>
</evidence>
<sequence length="905" mass="99646">MEYVGCMPFIPILCFCPMADFCAHFVSKLLKVVEIHLPSEVPTWDSQPLPAYQYFENVRNFLVAVEELKLPAFEASDLERDNLEVGSSAKVVDCILGLKAYHEWKQVSGGHGFFKPPRSPMVMHSASRVHSQASGAISSDPCRKLDMSTACNSFPPPESGTRNLEDSIAKAIAECMVDSKENIDDNLLISLRNGSKDPIKLFGSILSNCLGQQLQNKLPELKPIFKDLLGGVSPLAHSTSTPLGNLDNKSLLEKGKLQPLEPISDARKRTFSKLSVSPSFALPFIAYLTIHIHILVTHLQTLKKLLSKTKSEFEDLQSQLQRDLKQLGKFQLNWSQVEEMSSAALGYHKVVKENRKLYNMVQDLKGNIRVYCRIRPAFSAEARNVVGFIGEDGSLVVLDPLKPQKDGRKVFQFNRVFGPTATQEEIFKDTQPIIRSVMDGYNVCIFAYGQTGSGKTHTMVSCDSENGPSVPDATMHSVKSTSDVLSLMKLGEVNRVVSSTAINNQSSRSHSILTVLVHGKDVSGSTLRSCLHLVDLAGSERVAKSEVTGDGLKEAQYINKSLSYSFGETISTLKFAQRASTVELGAARMNKESTEVKALKEQIESLKKALANKEALSGQPNEPRSPLEKQAMNERTPPRSRRLSIENCRTMEKEKPRSTLEHAPPPHSRRLSIENCNTEKKEKSTMNAEEKRGTKTPSMPTRSRRLSLEGPKLPEAGSKPCEQRAPQSPTSAVCTSKVSKTDGRAKIRPLELPKTPEPPSKVARNEVQIMTSSTNGKGSQIRKSLRTIGKLINGSDKRNQQKLVEASAKTGVHHIQDARSPVSANASALRRQSLTGGIQVSRRSSLGGKSTDSCKYKCNNDFQDTAPSPPIGQGHKPVAIEHLAVRLEDTRGASTRSKLTLWHLI</sequence>
<dbReference type="Gene3D" id="3.40.850.10">
    <property type="entry name" value="Kinesin motor domain"/>
    <property type="match status" value="3"/>
</dbReference>
<evidence type="ECO:0000256" key="2">
    <source>
        <dbReference type="PROSITE-ProRule" id="PRU00283"/>
    </source>
</evidence>
<dbReference type="InterPro" id="IPR036872">
    <property type="entry name" value="CH_dom_sf"/>
</dbReference>
<reference evidence="6 7" key="1">
    <citation type="journal article" date="2019" name="Genome Biol. Evol.">
        <title>The Rhododendron genome and chromosomal organization provide insight into shared whole-genome duplications across the heath family (Ericaceae).</title>
        <authorList>
            <person name="Soza V.L."/>
            <person name="Lindsley D."/>
            <person name="Waalkes A."/>
            <person name="Ramage E."/>
            <person name="Patwardhan R.P."/>
            <person name="Burton J.N."/>
            <person name="Adey A."/>
            <person name="Kumar A."/>
            <person name="Qiu R."/>
            <person name="Shendure J."/>
            <person name="Hall B."/>
        </authorList>
    </citation>
    <scope>NUCLEOTIDE SEQUENCE [LARGE SCALE GENOMIC DNA]</scope>
    <source>
        <strain evidence="6">RSF 1966-606</strain>
    </source>
</reference>
<keyword evidence="2" id="KW-0067">ATP-binding</keyword>
<dbReference type="InterPro" id="IPR027640">
    <property type="entry name" value="Kinesin-like_fam"/>
</dbReference>
<evidence type="ECO:0000313" key="6">
    <source>
        <dbReference type="EMBL" id="KAE9455972.1"/>
    </source>
</evidence>
<dbReference type="EMBL" id="QEFC01001770">
    <property type="protein sequence ID" value="KAE9455972.1"/>
    <property type="molecule type" value="Genomic_DNA"/>
</dbReference>
<evidence type="ECO:0000256" key="3">
    <source>
        <dbReference type="SAM" id="Coils"/>
    </source>
</evidence>
<organism evidence="6 7">
    <name type="scientific">Rhododendron williamsianum</name>
    <dbReference type="NCBI Taxonomy" id="262921"/>
    <lineage>
        <taxon>Eukaryota</taxon>
        <taxon>Viridiplantae</taxon>
        <taxon>Streptophyta</taxon>
        <taxon>Embryophyta</taxon>
        <taxon>Tracheophyta</taxon>
        <taxon>Spermatophyta</taxon>
        <taxon>Magnoliopsida</taxon>
        <taxon>eudicotyledons</taxon>
        <taxon>Gunneridae</taxon>
        <taxon>Pentapetalae</taxon>
        <taxon>asterids</taxon>
        <taxon>Ericales</taxon>
        <taxon>Ericaceae</taxon>
        <taxon>Ericoideae</taxon>
        <taxon>Rhodoreae</taxon>
        <taxon>Rhododendron</taxon>
    </lineage>
</organism>
<dbReference type="PANTHER" id="PTHR47972">
    <property type="entry name" value="KINESIN-LIKE PROTEIN KLP-3"/>
    <property type="match status" value="1"/>
</dbReference>
<comment type="caution">
    <text evidence="2">Lacks conserved residue(s) required for the propagation of feature annotation.</text>
</comment>
<keyword evidence="3" id="KW-0175">Coiled coil</keyword>
<feature type="region of interest" description="Disordered" evidence="4">
    <location>
        <begin position="611"/>
        <end position="762"/>
    </location>
</feature>
<dbReference type="SUPFAM" id="SSF47576">
    <property type="entry name" value="Calponin-homology domain, CH-domain"/>
    <property type="match status" value="1"/>
</dbReference>
<feature type="domain" description="Kinesin motor" evidence="5">
    <location>
        <begin position="367"/>
        <end position="467"/>
    </location>
</feature>
<dbReference type="SMART" id="SM00129">
    <property type="entry name" value="KISc"/>
    <property type="match status" value="1"/>
</dbReference>
<dbReference type="OrthoDB" id="3176171at2759"/>
<dbReference type="PROSITE" id="PS50067">
    <property type="entry name" value="KINESIN_MOTOR_2"/>
    <property type="match status" value="2"/>
</dbReference>
<feature type="binding site" evidence="2">
    <location>
        <begin position="449"/>
        <end position="456"/>
    </location>
    <ligand>
        <name>ATP</name>
        <dbReference type="ChEBI" id="CHEBI:30616"/>
    </ligand>
</feature>
<protein>
    <recommendedName>
        <fullName evidence="5">Kinesin motor domain-containing protein</fullName>
    </recommendedName>
</protein>
<dbReference type="GO" id="GO:0003777">
    <property type="term" value="F:microtubule motor activity"/>
    <property type="evidence" value="ECO:0007669"/>
    <property type="project" value="InterPro"/>
</dbReference>
<dbReference type="InterPro" id="IPR036961">
    <property type="entry name" value="Kinesin_motor_dom_sf"/>
</dbReference>
<comment type="similarity">
    <text evidence="2">Belongs to the TRAFAC class myosin-kinesin ATPase superfamily. Kinesin family.</text>
</comment>
<dbReference type="Gene3D" id="1.10.418.10">
    <property type="entry name" value="Calponin-like domain"/>
    <property type="match status" value="1"/>
</dbReference>
<evidence type="ECO:0000313" key="7">
    <source>
        <dbReference type="Proteomes" id="UP000428333"/>
    </source>
</evidence>
<dbReference type="GO" id="GO:0007018">
    <property type="term" value="P:microtubule-based movement"/>
    <property type="evidence" value="ECO:0007669"/>
    <property type="project" value="InterPro"/>
</dbReference>
<feature type="coiled-coil region" evidence="3">
    <location>
        <begin position="299"/>
        <end position="326"/>
    </location>
</feature>
<keyword evidence="1 2" id="KW-0505">Motor protein</keyword>
<dbReference type="Pfam" id="PF16796">
    <property type="entry name" value="Microtub_bd"/>
    <property type="match status" value="1"/>
</dbReference>
<dbReference type="Proteomes" id="UP000428333">
    <property type="component" value="Linkage Group LG07"/>
</dbReference>
<dbReference type="InterPro" id="IPR027417">
    <property type="entry name" value="P-loop_NTPase"/>
</dbReference>
<dbReference type="SUPFAM" id="SSF52540">
    <property type="entry name" value="P-loop containing nucleoside triphosphate hydrolases"/>
    <property type="match status" value="1"/>
</dbReference>
<feature type="domain" description="Kinesin motor" evidence="5">
    <location>
        <begin position="468"/>
        <end position="563"/>
    </location>
</feature>
<keyword evidence="2" id="KW-0547">Nucleotide-binding</keyword>
<feature type="compositionally biased region" description="Polar residues" evidence="4">
    <location>
        <begin position="725"/>
        <end position="738"/>
    </location>
</feature>
<keyword evidence="7" id="KW-1185">Reference proteome</keyword>
<evidence type="ECO:0000259" key="5">
    <source>
        <dbReference type="PROSITE" id="PS50067"/>
    </source>
</evidence>
<evidence type="ECO:0000256" key="4">
    <source>
        <dbReference type="SAM" id="MobiDB-lite"/>
    </source>
</evidence>
<gene>
    <name evidence="6" type="ORF">C3L33_12127</name>
</gene>
<feature type="non-terminal residue" evidence="6">
    <location>
        <position position="1"/>
    </location>
</feature>
<dbReference type="InterPro" id="IPR031852">
    <property type="entry name" value="Vik1/Cik1_MT-bd"/>
</dbReference>